<dbReference type="EMBL" id="QTJW01000013">
    <property type="protein sequence ID" value="RGD68983.1"/>
    <property type="molecule type" value="Genomic_DNA"/>
</dbReference>
<comment type="caution">
    <text evidence="1">The sequence shown here is derived from an EMBL/GenBank/DDBJ whole genome shotgun (WGS) entry which is preliminary data.</text>
</comment>
<organism evidence="1 2">
    <name type="scientific">Hungatella hathewayi</name>
    <dbReference type="NCBI Taxonomy" id="154046"/>
    <lineage>
        <taxon>Bacteria</taxon>
        <taxon>Bacillati</taxon>
        <taxon>Bacillota</taxon>
        <taxon>Clostridia</taxon>
        <taxon>Lachnospirales</taxon>
        <taxon>Lachnospiraceae</taxon>
        <taxon>Hungatella</taxon>
    </lineage>
</organism>
<dbReference type="AlphaFoldDB" id="A0A3E3DID6"/>
<accession>A0A3E3DID6</accession>
<dbReference type="Proteomes" id="UP000261023">
    <property type="component" value="Unassembled WGS sequence"/>
</dbReference>
<gene>
    <name evidence="1" type="ORF">DWX31_19630</name>
</gene>
<evidence type="ECO:0000313" key="1">
    <source>
        <dbReference type="EMBL" id="RGD68983.1"/>
    </source>
</evidence>
<dbReference type="OrthoDB" id="1655031at2"/>
<proteinExistence type="predicted"/>
<protein>
    <submittedName>
        <fullName evidence="1">Uncharacterized protein</fullName>
    </submittedName>
</protein>
<evidence type="ECO:0000313" key="2">
    <source>
        <dbReference type="Proteomes" id="UP000261023"/>
    </source>
</evidence>
<dbReference type="RefSeq" id="WP_006567817.1">
    <property type="nucleotide sequence ID" value="NZ_QTJW01000013.1"/>
</dbReference>
<reference evidence="1 2" key="1">
    <citation type="submission" date="2018-08" db="EMBL/GenBank/DDBJ databases">
        <title>A genome reference for cultivated species of the human gut microbiota.</title>
        <authorList>
            <person name="Zou Y."/>
            <person name="Xue W."/>
            <person name="Luo G."/>
        </authorList>
    </citation>
    <scope>NUCLEOTIDE SEQUENCE [LARGE SCALE GENOMIC DNA]</scope>
    <source>
        <strain evidence="1 2">AF19-13AC</strain>
    </source>
</reference>
<sequence length="297" mass="34713">MREYDENHAYEEVREDFIKEYKAQLERRGNGEKLEIVAEGTPFESFTYKGNGPLLCTSISMELVYRNCYIFAIREIDEAVSTILEIQDEAEWISPERLEQLEHVIVFPVNLSHCRDKLEENDIAYFPFEDMAITYQFCIEDNERSYRRDVTREWLNRQGINAKELFEKVRYKDLEQIWGEIKTIEQVGKKSEDSQQAALYGVNGFGAALYPKVMEQVVKKMGSEVLIVPEETYTAYIQTPDIMSAAKLQEELQEDNRVKLVTGDRHLVLSGKIFKYDTGRKNLVPAMEHTIEKHRVK</sequence>
<name>A0A3E3DID6_9FIRM</name>